<organism evidence="1 2">
    <name type="scientific">Oidiodendron maius (strain Zn)</name>
    <dbReference type="NCBI Taxonomy" id="913774"/>
    <lineage>
        <taxon>Eukaryota</taxon>
        <taxon>Fungi</taxon>
        <taxon>Dikarya</taxon>
        <taxon>Ascomycota</taxon>
        <taxon>Pezizomycotina</taxon>
        <taxon>Leotiomycetes</taxon>
        <taxon>Leotiomycetes incertae sedis</taxon>
        <taxon>Myxotrichaceae</taxon>
        <taxon>Oidiodendron</taxon>
    </lineage>
</organism>
<dbReference type="EMBL" id="KN832872">
    <property type="protein sequence ID" value="KIN05416.1"/>
    <property type="molecule type" value="Genomic_DNA"/>
</dbReference>
<dbReference type="Proteomes" id="UP000054321">
    <property type="component" value="Unassembled WGS sequence"/>
</dbReference>
<name>A0A0C3HAY9_OIDMZ</name>
<proteinExistence type="predicted"/>
<dbReference type="InParanoid" id="A0A0C3HAY9"/>
<protein>
    <submittedName>
        <fullName evidence="1">Uncharacterized protein</fullName>
    </submittedName>
</protein>
<accession>A0A0C3HAY9</accession>
<reference evidence="1 2" key="1">
    <citation type="submission" date="2014-04" db="EMBL/GenBank/DDBJ databases">
        <authorList>
            <consortium name="DOE Joint Genome Institute"/>
            <person name="Kuo A."/>
            <person name="Martino E."/>
            <person name="Perotto S."/>
            <person name="Kohler A."/>
            <person name="Nagy L.G."/>
            <person name="Floudas D."/>
            <person name="Copeland A."/>
            <person name="Barry K.W."/>
            <person name="Cichocki N."/>
            <person name="Veneault-Fourrey C."/>
            <person name="LaButti K."/>
            <person name="Lindquist E.A."/>
            <person name="Lipzen A."/>
            <person name="Lundell T."/>
            <person name="Morin E."/>
            <person name="Murat C."/>
            <person name="Sun H."/>
            <person name="Tunlid A."/>
            <person name="Henrissat B."/>
            <person name="Grigoriev I.V."/>
            <person name="Hibbett D.S."/>
            <person name="Martin F."/>
            <person name="Nordberg H.P."/>
            <person name="Cantor M.N."/>
            <person name="Hua S.X."/>
        </authorList>
    </citation>
    <scope>NUCLEOTIDE SEQUENCE [LARGE SCALE GENOMIC DNA]</scope>
    <source>
        <strain evidence="1 2">Zn</strain>
    </source>
</reference>
<evidence type="ECO:0000313" key="2">
    <source>
        <dbReference type="Proteomes" id="UP000054321"/>
    </source>
</evidence>
<gene>
    <name evidence="1" type="ORF">OIDMADRAFT_51227</name>
</gene>
<reference evidence="2" key="2">
    <citation type="submission" date="2015-01" db="EMBL/GenBank/DDBJ databases">
        <title>Evolutionary Origins and Diversification of the Mycorrhizal Mutualists.</title>
        <authorList>
            <consortium name="DOE Joint Genome Institute"/>
            <consortium name="Mycorrhizal Genomics Consortium"/>
            <person name="Kohler A."/>
            <person name="Kuo A."/>
            <person name="Nagy L.G."/>
            <person name="Floudas D."/>
            <person name="Copeland A."/>
            <person name="Barry K.W."/>
            <person name="Cichocki N."/>
            <person name="Veneault-Fourrey C."/>
            <person name="LaButti K."/>
            <person name="Lindquist E.A."/>
            <person name="Lipzen A."/>
            <person name="Lundell T."/>
            <person name="Morin E."/>
            <person name="Murat C."/>
            <person name="Riley R."/>
            <person name="Ohm R."/>
            <person name="Sun H."/>
            <person name="Tunlid A."/>
            <person name="Henrissat B."/>
            <person name="Grigoriev I.V."/>
            <person name="Hibbett D.S."/>
            <person name="Martin F."/>
        </authorList>
    </citation>
    <scope>NUCLEOTIDE SEQUENCE [LARGE SCALE GENOMIC DNA]</scope>
    <source>
        <strain evidence="2">Zn</strain>
    </source>
</reference>
<evidence type="ECO:0000313" key="1">
    <source>
        <dbReference type="EMBL" id="KIN05416.1"/>
    </source>
</evidence>
<dbReference type="HOGENOM" id="CLU_1960220_0_0_1"/>
<dbReference type="AlphaFoldDB" id="A0A0C3HAY9"/>
<keyword evidence="2" id="KW-1185">Reference proteome</keyword>
<sequence length="128" mass="13367">MQAPDSAVTVVGMQVSDVTAIVVVVMQVPDAAMTVVGMQMPDASVIVVVVTQAPDAAVIVVVGMQVPDISVISVVVTQAPDSAVIVVVITLLLHPLDLDAVLYNSVEGASFHAFEQRQPHHCNVAFQP</sequence>